<dbReference type="EMBL" id="LZZM01000206">
    <property type="protein sequence ID" value="OOM73972.1"/>
    <property type="molecule type" value="Genomic_DNA"/>
</dbReference>
<name>A0A1S8T8I9_9CLOT</name>
<dbReference type="RefSeq" id="WP_242954212.1">
    <property type="nucleotide sequence ID" value="NZ_LZZM01000206.1"/>
</dbReference>
<feature type="domain" description="Tyr recombinase" evidence="5">
    <location>
        <begin position="113"/>
        <end position="287"/>
    </location>
</feature>
<dbReference type="GO" id="GO:0006310">
    <property type="term" value="P:DNA recombination"/>
    <property type="evidence" value="ECO:0007669"/>
    <property type="project" value="UniProtKB-KW"/>
</dbReference>
<comment type="caution">
    <text evidence="6">The sequence shown here is derived from an EMBL/GenBank/DDBJ whole genome shotgun (WGS) entry which is preliminary data.</text>
</comment>
<evidence type="ECO:0000313" key="6">
    <source>
        <dbReference type="EMBL" id="OOM73972.1"/>
    </source>
</evidence>
<dbReference type="GO" id="GO:0015074">
    <property type="term" value="P:DNA integration"/>
    <property type="evidence" value="ECO:0007669"/>
    <property type="project" value="UniProtKB-KW"/>
</dbReference>
<keyword evidence="2" id="KW-0229">DNA integration</keyword>
<dbReference type="Pfam" id="PF00589">
    <property type="entry name" value="Phage_integrase"/>
    <property type="match status" value="1"/>
</dbReference>
<accession>A0A1S8T8I9</accession>
<evidence type="ECO:0000259" key="5">
    <source>
        <dbReference type="PROSITE" id="PS51898"/>
    </source>
</evidence>
<keyword evidence="7" id="KW-1185">Reference proteome</keyword>
<evidence type="ECO:0000256" key="2">
    <source>
        <dbReference type="ARBA" id="ARBA00022908"/>
    </source>
</evidence>
<dbReference type="SUPFAM" id="SSF56349">
    <property type="entry name" value="DNA breaking-rejoining enzymes"/>
    <property type="match status" value="1"/>
</dbReference>
<dbReference type="InterPro" id="IPR050090">
    <property type="entry name" value="Tyrosine_recombinase_XerCD"/>
</dbReference>
<organism evidence="6 7">
    <name type="scientific">Clostridium puniceum</name>
    <dbReference type="NCBI Taxonomy" id="29367"/>
    <lineage>
        <taxon>Bacteria</taxon>
        <taxon>Bacillati</taxon>
        <taxon>Bacillota</taxon>
        <taxon>Clostridia</taxon>
        <taxon>Eubacteriales</taxon>
        <taxon>Clostridiaceae</taxon>
        <taxon>Clostridium</taxon>
    </lineage>
</organism>
<dbReference type="PANTHER" id="PTHR30349:SF77">
    <property type="entry name" value="TYROSINE RECOMBINASE XERC"/>
    <property type="match status" value="1"/>
</dbReference>
<dbReference type="Proteomes" id="UP000190890">
    <property type="component" value="Unassembled WGS sequence"/>
</dbReference>
<reference evidence="6 7" key="1">
    <citation type="submission" date="2016-05" db="EMBL/GenBank/DDBJ databases">
        <title>Microbial solvent formation.</title>
        <authorList>
            <person name="Poehlein A."/>
            <person name="Montoya Solano J.D."/>
            <person name="Flitsch S."/>
            <person name="Krabben P."/>
            <person name="Duerre P."/>
            <person name="Daniel R."/>
        </authorList>
    </citation>
    <scope>NUCLEOTIDE SEQUENCE [LARGE SCALE GENOMIC DNA]</scope>
    <source>
        <strain evidence="6 7">DSM 2619</strain>
    </source>
</reference>
<sequence>MFEKLKIGATLYHIVGNDIIVTTVTKIESNEQGIYVYAKNEKGEQYRFILIVYSNGKTVFGDTVWVRLEDYMKASTVNGYITSLKGFFGWLQSEEYIIKNPAFKLKQTKVPRVILQPYTSENLEKLREACETEKEKCLFELLDSTACRISEIDNIKLEDINWQERSIKVLGKGNKERIVYFSTKAKLHMQRYINSRIGESEYLFISDRGIHQHIKVRALQLILCKIKIRAGVEERVHCHKFRRTRATQLLNGGMRIEGVQGILGHTTPATTQIYAQLSQENLKNEYRKLVV</sequence>
<evidence type="ECO:0000256" key="4">
    <source>
        <dbReference type="ARBA" id="ARBA00023172"/>
    </source>
</evidence>
<dbReference type="GO" id="GO:0003677">
    <property type="term" value="F:DNA binding"/>
    <property type="evidence" value="ECO:0007669"/>
    <property type="project" value="UniProtKB-KW"/>
</dbReference>
<proteinExistence type="predicted"/>
<evidence type="ECO:0000313" key="7">
    <source>
        <dbReference type="Proteomes" id="UP000190890"/>
    </source>
</evidence>
<dbReference type="GO" id="GO:0005737">
    <property type="term" value="C:cytoplasm"/>
    <property type="evidence" value="ECO:0007669"/>
    <property type="project" value="UniProtKB-SubCell"/>
</dbReference>
<comment type="subcellular location">
    <subcellularLocation>
        <location evidence="1">Cytoplasm</location>
    </subcellularLocation>
</comment>
<protein>
    <submittedName>
        <fullName evidence="6">Tyrosine recombinase XerC</fullName>
    </submittedName>
</protein>
<evidence type="ECO:0000256" key="3">
    <source>
        <dbReference type="ARBA" id="ARBA00023125"/>
    </source>
</evidence>
<evidence type="ECO:0000256" key="1">
    <source>
        <dbReference type="ARBA" id="ARBA00004496"/>
    </source>
</evidence>
<dbReference type="InterPro" id="IPR010998">
    <property type="entry name" value="Integrase_recombinase_N"/>
</dbReference>
<dbReference type="InterPro" id="IPR002104">
    <property type="entry name" value="Integrase_catalytic"/>
</dbReference>
<dbReference type="Gene3D" id="1.10.443.10">
    <property type="entry name" value="Intergrase catalytic core"/>
    <property type="match status" value="1"/>
</dbReference>
<dbReference type="AlphaFoldDB" id="A0A1S8T8I9"/>
<dbReference type="Gene3D" id="1.10.150.130">
    <property type="match status" value="1"/>
</dbReference>
<dbReference type="PROSITE" id="PS51898">
    <property type="entry name" value="TYR_RECOMBINASE"/>
    <property type="match status" value="1"/>
</dbReference>
<keyword evidence="4" id="KW-0233">DNA recombination</keyword>
<gene>
    <name evidence="6" type="primary">xerC_9</name>
    <name evidence="6" type="ORF">CLPUN_42100</name>
</gene>
<dbReference type="InterPro" id="IPR013762">
    <property type="entry name" value="Integrase-like_cat_sf"/>
</dbReference>
<dbReference type="InterPro" id="IPR011010">
    <property type="entry name" value="DNA_brk_join_enz"/>
</dbReference>
<dbReference type="PANTHER" id="PTHR30349">
    <property type="entry name" value="PHAGE INTEGRASE-RELATED"/>
    <property type="match status" value="1"/>
</dbReference>
<keyword evidence="3" id="KW-0238">DNA-binding</keyword>
<dbReference type="STRING" id="29367.CLPUN_42100"/>